<dbReference type="PANTHER" id="PTHR24113">
    <property type="entry name" value="RAN GTPASE-ACTIVATING PROTEIN 1"/>
    <property type="match status" value="1"/>
</dbReference>
<accession>A0A5A8D355</accession>
<keyword evidence="3" id="KW-0677">Repeat</keyword>
<dbReference type="SMART" id="SM00368">
    <property type="entry name" value="LRR_RI"/>
    <property type="match status" value="9"/>
</dbReference>
<dbReference type="Proteomes" id="UP000324907">
    <property type="component" value="Unassembled WGS sequence"/>
</dbReference>
<feature type="region of interest" description="Disordered" evidence="4">
    <location>
        <begin position="379"/>
        <end position="401"/>
    </location>
</feature>
<dbReference type="GO" id="GO:0005096">
    <property type="term" value="F:GTPase activator activity"/>
    <property type="evidence" value="ECO:0007669"/>
    <property type="project" value="UniProtKB-KW"/>
</dbReference>
<evidence type="ECO:0000313" key="7">
    <source>
        <dbReference type="EMBL" id="KAA0168001.1"/>
    </source>
</evidence>
<feature type="compositionally biased region" description="Low complexity" evidence="4">
    <location>
        <begin position="417"/>
        <end position="427"/>
    </location>
</feature>
<dbReference type="GO" id="GO:0005829">
    <property type="term" value="C:cytosol"/>
    <property type="evidence" value="ECO:0007669"/>
    <property type="project" value="TreeGrafter"/>
</dbReference>
<dbReference type="InterPro" id="IPR003591">
    <property type="entry name" value="Leu-rich_rpt_typical-subtyp"/>
</dbReference>
<proteinExistence type="predicted"/>
<protein>
    <submittedName>
        <fullName evidence="6">Uncharacterized protein</fullName>
    </submittedName>
</protein>
<reference evidence="8 9" key="1">
    <citation type="submission" date="2019-07" db="EMBL/GenBank/DDBJ databases">
        <title>Genomes of Cafeteria roenbergensis.</title>
        <authorList>
            <person name="Fischer M.G."/>
            <person name="Hackl T."/>
            <person name="Roman M."/>
        </authorList>
    </citation>
    <scope>NUCLEOTIDE SEQUENCE [LARGE SCALE GENOMIC DNA]</scope>
    <source>
        <strain evidence="7 9">Cflag</strain>
        <strain evidence="6 8">RCC970-E3</strain>
    </source>
</reference>
<dbReference type="Proteomes" id="UP000325113">
    <property type="component" value="Unassembled WGS sequence"/>
</dbReference>
<feature type="compositionally biased region" description="Acidic residues" evidence="4">
    <location>
        <begin position="881"/>
        <end position="895"/>
    </location>
</feature>
<feature type="region of interest" description="Disordered" evidence="4">
    <location>
        <begin position="417"/>
        <end position="448"/>
    </location>
</feature>
<dbReference type="GO" id="GO:0048471">
    <property type="term" value="C:perinuclear region of cytoplasm"/>
    <property type="evidence" value="ECO:0007669"/>
    <property type="project" value="TreeGrafter"/>
</dbReference>
<dbReference type="Pfam" id="PF13516">
    <property type="entry name" value="LRR_6"/>
    <property type="match status" value="2"/>
</dbReference>
<evidence type="ECO:0000256" key="2">
    <source>
        <dbReference type="ARBA" id="ARBA00022614"/>
    </source>
</evidence>
<evidence type="ECO:0000313" key="9">
    <source>
        <dbReference type="Proteomes" id="UP000325113"/>
    </source>
</evidence>
<evidence type="ECO:0000313" key="6">
    <source>
        <dbReference type="EMBL" id="KAA0159902.1"/>
    </source>
</evidence>
<feature type="compositionally biased region" description="Low complexity" evidence="4">
    <location>
        <begin position="65"/>
        <end position="85"/>
    </location>
</feature>
<organism evidence="6 8">
    <name type="scientific">Cafeteria roenbergensis</name>
    <name type="common">Marine flagellate</name>
    <dbReference type="NCBI Taxonomy" id="33653"/>
    <lineage>
        <taxon>Eukaryota</taxon>
        <taxon>Sar</taxon>
        <taxon>Stramenopiles</taxon>
        <taxon>Bigyra</taxon>
        <taxon>Opalozoa</taxon>
        <taxon>Bicosoecida</taxon>
        <taxon>Cafeteriaceae</taxon>
        <taxon>Cafeteria</taxon>
    </lineage>
</organism>
<dbReference type="EMBL" id="VLTL01000118">
    <property type="protein sequence ID" value="KAA0159902.1"/>
    <property type="molecule type" value="Genomic_DNA"/>
</dbReference>
<name>A0A5A8D355_CAFRO</name>
<dbReference type="GO" id="GO:0006913">
    <property type="term" value="P:nucleocytoplasmic transport"/>
    <property type="evidence" value="ECO:0007669"/>
    <property type="project" value="TreeGrafter"/>
</dbReference>
<dbReference type="SUPFAM" id="SSF52047">
    <property type="entry name" value="RNI-like"/>
    <property type="match status" value="1"/>
</dbReference>
<sequence length="969" mass="96720">MSDCYASSTWANLPAMMGAAASSEGDALPSAAASLSPSVRPGALGAAAATAAGAPGCSPVSAEVSEPSDALSAPSPAQAAQSSADTAEDEDELALALALAEPVVDDIRTLTAAPDAVVSLSLRIATMNAALEAGDLLPLCARLCALRLYGPALGREAPSATSAAAAEALAAAPASVTALDLSGVAPHRLAVTAVVRTLAAVAPRLRALSLSGADVGTLEVNGGLSAQVLEPAASLSRLDLSSAAIAEPSVCGPVCRALATLTSLRVLDLSGNVLTTAASESLAAALRGDVAGVCVDTGGSGATSSASSVCDVTRPALAFAAAASGAGTVQMVPAVLGAAANRGGVVPPCSTDDLDSDSKPTEAVQGALSVSAKALPTLSLTDDDSAARPRLGSPEPPLVPADDEAATSLKLFPVASRSASANTSSTSEPPEHDAAATTPLPASHPGGPASTLRCLSLAGAAPTSPQVALALASSLGSASRLAVLSMARCDFGAGNGLPAQALARAIRACSATLRVLDLRACRLWAAGVAEVAGAIAEASGLSALCLADNDCGTENADGGDALARAFAHTPRLTDLDLSGNWLSDAAMASLGPALSALPRLRVLGLERNRIGAAGVEHLASRSGYHGQWQCLQSFRLGSNPLRAAGFAALAPLLGRLWQLQHLSLHTCRLGPEEVSKMALALPGSMVPPPGQPAEAGIAAAGSASGVEAAGAAGAATLRAGAAEARPLQAAAPPASATPGSLPRRPRAMSDGTSPRLRTLDIHDNSLPGHAGGAALHALLASRACDTLSFIDARQCEMDDDAAASLAAALGSLAWKVRRLRLDVRNNPRLAVLPRGLACLGELAVDHDTVREPVVLDGEDGVDALRRATAERDDSDSQCSSDDSDSDSDSDSDDGDQSGPESGGEPPAALSWAAQREAERQLREAAAAAAPSRPLPVLQPEEHDGPDVEEGADVDHDALSNLLFDDDDDS</sequence>
<dbReference type="EMBL" id="VLTM01000003">
    <property type="protein sequence ID" value="KAA0168001.1"/>
    <property type="molecule type" value="Genomic_DNA"/>
</dbReference>
<dbReference type="EMBL" id="HBET01015676">
    <property type="protein sequence ID" value="CAD8566154.1"/>
    <property type="molecule type" value="Transcribed_RNA"/>
</dbReference>
<dbReference type="InterPro" id="IPR027038">
    <property type="entry name" value="RanGap"/>
</dbReference>
<dbReference type="AlphaFoldDB" id="A0A5A8D355"/>
<evidence type="ECO:0000256" key="4">
    <source>
        <dbReference type="SAM" id="MobiDB-lite"/>
    </source>
</evidence>
<dbReference type="Gene3D" id="3.80.10.10">
    <property type="entry name" value="Ribonuclease Inhibitor"/>
    <property type="match status" value="3"/>
</dbReference>
<evidence type="ECO:0000256" key="1">
    <source>
        <dbReference type="ARBA" id="ARBA00022468"/>
    </source>
</evidence>
<evidence type="ECO:0000256" key="3">
    <source>
        <dbReference type="ARBA" id="ARBA00022737"/>
    </source>
</evidence>
<feature type="region of interest" description="Disordered" evidence="4">
    <location>
        <begin position="867"/>
        <end position="969"/>
    </location>
</feature>
<feature type="compositionally biased region" description="Low complexity" evidence="4">
    <location>
        <begin position="724"/>
        <end position="742"/>
    </location>
</feature>
<evidence type="ECO:0000313" key="5">
    <source>
        <dbReference type="EMBL" id="CAD8566154.1"/>
    </source>
</evidence>
<keyword evidence="1" id="KW-0343">GTPase activation</keyword>
<dbReference type="GO" id="GO:0005634">
    <property type="term" value="C:nucleus"/>
    <property type="evidence" value="ECO:0007669"/>
    <property type="project" value="TreeGrafter"/>
</dbReference>
<dbReference type="InterPro" id="IPR032675">
    <property type="entry name" value="LRR_dom_sf"/>
</dbReference>
<dbReference type="InterPro" id="IPR001611">
    <property type="entry name" value="Leu-rich_rpt"/>
</dbReference>
<feature type="region of interest" description="Disordered" evidence="4">
    <location>
        <begin position="724"/>
        <end position="753"/>
    </location>
</feature>
<dbReference type="GO" id="GO:0031267">
    <property type="term" value="F:small GTPase binding"/>
    <property type="evidence" value="ECO:0007669"/>
    <property type="project" value="TreeGrafter"/>
</dbReference>
<dbReference type="PANTHER" id="PTHR24113:SF12">
    <property type="entry name" value="RAN GTPASE-ACTIVATING PROTEIN 1"/>
    <property type="match status" value="1"/>
</dbReference>
<feature type="region of interest" description="Disordered" evidence="4">
    <location>
        <begin position="52"/>
        <end position="87"/>
    </location>
</feature>
<evidence type="ECO:0000313" key="8">
    <source>
        <dbReference type="Proteomes" id="UP000324907"/>
    </source>
</evidence>
<dbReference type="SMART" id="SM00369">
    <property type="entry name" value="LRR_TYP"/>
    <property type="match status" value="2"/>
</dbReference>
<keyword evidence="2" id="KW-0433">Leucine-rich repeat</keyword>
<reference evidence="5" key="2">
    <citation type="submission" date="2021-01" db="EMBL/GenBank/DDBJ databases">
        <authorList>
            <person name="Corre E."/>
            <person name="Pelletier E."/>
            <person name="Niang G."/>
            <person name="Scheremetjew M."/>
            <person name="Finn R."/>
            <person name="Kale V."/>
            <person name="Holt S."/>
            <person name="Cochrane G."/>
            <person name="Meng A."/>
            <person name="Brown T."/>
            <person name="Cohen L."/>
        </authorList>
    </citation>
    <scope>NUCLEOTIDE SEQUENCE</scope>
    <source>
        <strain evidence="5">E4-10</strain>
    </source>
</reference>
<gene>
    <name evidence="5" type="ORF">CROE0942_LOCUS10533</name>
    <name evidence="6" type="ORF">FNF28_05630</name>
    <name evidence="7" type="ORF">FNF31_00500</name>
</gene>